<dbReference type="SUPFAM" id="SSF53649">
    <property type="entry name" value="Alkaline phosphatase-like"/>
    <property type="match status" value="1"/>
</dbReference>
<name>A0ABW4CKA4_9LACO</name>
<organism evidence="1 2">
    <name type="scientific">Lacticaseibacillus mingshuiensis</name>
    <dbReference type="NCBI Taxonomy" id="2799574"/>
    <lineage>
        <taxon>Bacteria</taxon>
        <taxon>Bacillati</taxon>
        <taxon>Bacillota</taxon>
        <taxon>Bacilli</taxon>
        <taxon>Lactobacillales</taxon>
        <taxon>Lactobacillaceae</taxon>
        <taxon>Lacticaseibacillus</taxon>
    </lineage>
</organism>
<dbReference type="Pfam" id="PF01663">
    <property type="entry name" value="Phosphodiest"/>
    <property type="match status" value="1"/>
</dbReference>
<keyword evidence="2" id="KW-1185">Reference proteome</keyword>
<dbReference type="EMBL" id="JBHTOC010000012">
    <property type="protein sequence ID" value="MFD1430326.1"/>
    <property type="molecule type" value="Genomic_DNA"/>
</dbReference>
<comment type="caution">
    <text evidence="1">The sequence shown here is derived from an EMBL/GenBank/DDBJ whole genome shotgun (WGS) entry which is preliminary data.</text>
</comment>
<evidence type="ECO:0000313" key="2">
    <source>
        <dbReference type="Proteomes" id="UP001597196"/>
    </source>
</evidence>
<dbReference type="Proteomes" id="UP001597196">
    <property type="component" value="Unassembled WGS sequence"/>
</dbReference>
<dbReference type="InterPro" id="IPR017850">
    <property type="entry name" value="Alkaline_phosphatase_core_sf"/>
</dbReference>
<reference evidence="2" key="1">
    <citation type="journal article" date="2019" name="Int. J. Syst. Evol. Microbiol.">
        <title>The Global Catalogue of Microorganisms (GCM) 10K type strain sequencing project: providing services to taxonomists for standard genome sequencing and annotation.</title>
        <authorList>
            <consortium name="The Broad Institute Genomics Platform"/>
            <consortium name="The Broad Institute Genome Sequencing Center for Infectious Disease"/>
            <person name="Wu L."/>
            <person name="Ma J."/>
        </authorList>
    </citation>
    <scope>NUCLEOTIDE SEQUENCE [LARGE SCALE GENOMIC DNA]</scope>
    <source>
        <strain evidence="2">CCM 8980</strain>
    </source>
</reference>
<protein>
    <submittedName>
        <fullName evidence="1">Alkaline phosphatase family protein</fullName>
    </submittedName>
</protein>
<dbReference type="RefSeq" id="WP_379887747.1">
    <property type="nucleotide sequence ID" value="NZ_JBHTOC010000012.1"/>
</dbReference>
<dbReference type="Gene3D" id="3.40.720.10">
    <property type="entry name" value="Alkaline Phosphatase, subunit A"/>
    <property type="match status" value="1"/>
</dbReference>
<sequence>MRKEKTELSDENGTAVTSAGQAYLDAVSTYPFWENTVATALPQKRIGQFVMAFLQAPSADGRRKKVALIGYDGARADALVNILPANAPQSAASTTYFSGHAPSPVCSGISSEVAAGAHVYLTFAGGIRGTATEQETSTAPGWASITTGRWGVDHGMTKSGVAKHISAKTFMLQAAETGLRSAFVASWPDHFHVNYVDEIAYLKAHPAIPMRFIEEADDRGTFAQVRRCLTAGAADECDVVFCTLEGTDHNGHETGFGNTNYRYVDGLRDEDEMAYQLLETIRQRPNRAQEDWLIILTTDHGGLGCNHGGQTVEERTTWLVCNKPVSAGDAPLS</sequence>
<proteinExistence type="predicted"/>
<accession>A0ABW4CKA4</accession>
<evidence type="ECO:0000313" key="1">
    <source>
        <dbReference type="EMBL" id="MFD1430326.1"/>
    </source>
</evidence>
<gene>
    <name evidence="1" type="ORF">ACFQ4P_08705</name>
</gene>
<dbReference type="InterPro" id="IPR002591">
    <property type="entry name" value="Phosphodiest/P_Trfase"/>
</dbReference>